<dbReference type="Gene3D" id="3.40.50.1820">
    <property type="entry name" value="alpha/beta hydrolase"/>
    <property type="match status" value="1"/>
</dbReference>
<reference evidence="2 3" key="1">
    <citation type="journal article" date="2015" name="Genome Announc.">
        <title>Draft Genome Sequence of Norvancomycin-Producing Strain Amycolatopsis orientalis CPCC200066.</title>
        <authorList>
            <person name="Lei X."/>
            <person name="Yuan F."/>
            <person name="Shi Y."/>
            <person name="Li X."/>
            <person name="Wang L."/>
            <person name="Hong B."/>
        </authorList>
    </citation>
    <scope>NUCLEOTIDE SEQUENCE [LARGE SCALE GENOMIC DNA]</scope>
    <source>
        <strain evidence="2 3">B-37</strain>
    </source>
</reference>
<dbReference type="InterPro" id="IPR000801">
    <property type="entry name" value="Esterase-like"/>
</dbReference>
<keyword evidence="3" id="KW-1185">Reference proteome</keyword>
<evidence type="ECO:0000313" key="3">
    <source>
        <dbReference type="Proteomes" id="UP000093695"/>
    </source>
</evidence>
<dbReference type="Pfam" id="PF00756">
    <property type="entry name" value="Esterase"/>
    <property type="match status" value="1"/>
</dbReference>
<protein>
    <submittedName>
        <fullName evidence="2">Esterase</fullName>
    </submittedName>
</protein>
<dbReference type="EMBL" id="CP016174">
    <property type="protein sequence ID" value="ANN18281.1"/>
    <property type="molecule type" value="Genomic_DNA"/>
</dbReference>
<dbReference type="STRING" id="31958.SD37_23345"/>
<dbReference type="InterPro" id="IPR050583">
    <property type="entry name" value="Mycobacterial_A85_antigen"/>
</dbReference>
<sequence length="384" mass="40637">MGVSVPAVPREVVEHAQTTGALESPWICGTFGSLAVVAAMLAVRFRGRAGARRSAIAVMLCCVLLGAVTATNSYIGYVRTPRDLALMLQRGGGPLRALGEMIDDGSADSRPRRAGFVTPDGVHAPILERLAVPDPANAVPRGRTFVLLPPGYHDRANDNRRYPVTYLVHGFPAAPEDWLGAGDAPGTLRMAYLHQAIAPMIVVSVDLTAGEPGRDLDGLDIPGGPRLETYLAQTVVTTIDRYYRTVSDRTHRALGGMSGGAFAALNIGLHHTDKFAALLLSMPYDATDNGALSGADPALVAANTPRTYLPTMPFPYPVAAILTAGTGAPADVTTANRIADALHARGQGAVVHLQRGYDHTWHTARGALPYLLAFADQVFKNGPR</sequence>
<dbReference type="eggNOG" id="COG2382">
    <property type="taxonomic scope" value="Bacteria"/>
</dbReference>
<dbReference type="PANTHER" id="PTHR48098">
    <property type="entry name" value="ENTEROCHELIN ESTERASE-RELATED"/>
    <property type="match status" value="1"/>
</dbReference>
<gene>
    <name evidence="2" type="ORF">SD37_23345</name>
</gene>
<name>A0A193C186_AMYOR</name>
<dbReference type="KEGG" id="aori:SD37_23345"/>
<keyword evidence="1" id="KW-0472">Membrane</keyword>
<dbReference type="RefSeq" id="WP_044854900.1">
    <property type="nucleotide sequence ID" value="NZ_CP016174.1"/>
</dbReference>
<organism evidence="2 3">
    <name type="scientific">Amycolatopsis orientalis</name>
    <name type="common">Nocardia orientalis</name>
    <dbReference type="NCBI Taxonomy" id="31958"/>
    <lineage>
        <taxon>Bacteria</taxon>
        <taxon>Bacillati</taxon>
        <taxon>Actinomycetota</taxon>
        <taxon>Actinomycetes</taxon>
        <taxon>Pseudonocardiales</taxon>
        <taxon>Pseudonocardiaceae</taxon>
        <taxon>Amycolatopsis</taxon>
    </lineage>
</organism>
<evidence type="ECO:0000256" key="1">
    <source>
        <dbReference type="SAM" id="Phobius"/>
    </source>
</evidence>
<feature type="transmembrane region" description="Helical" evidence="1">
    <location>
        <begin position="55"/>
        <end position="77"/>
    </location>
</feature>
<keyword evidence="1" id="KW-0812">Transmembrane</keyword>
<dbReference type="SUPFAM" id="SSF53474">
    <property type="entry name" value="alpha/beta-Hydrolases"/>
    <property type="match status" value="1"/>
</dbReference>
<dbReference type="Proteomes" id="UP000093695">
    <property type="component" value="Chromosome"/>
</dbReference>
<accession>A0A193C186</accession>
<evidence type="ECO:0000313" key="2">
    <source>
        <dbReference type="EMBL" id="ANN18281.1"/>
    </source>
</evidence>
<keyword evidence="1" id="KW-1133">Transmembrane helix</keyword>
<feature type="transmembrane region" description="Helical" evidence="1">
    <location>
        <begin position="24"/>
        <end position="43"/>
    </location>
</feature>
<proteinExistence type="predicted"/>
<dbReference type="InterPro" id="IPR029058">
    <property type="entry name" value="AB_hydrolase_fold"/>
</dbReference>
<dbReference type="AlphaFoldDB" id="A0A193C186"/>